<dbReference type="Proteomes" id="UP000267841">
    <property type="component" value="Unassembled WGS sequence"/>
</dbReference>
<dbReference type="PANTHER" id="PTHR33798">
    <property type="entry name" value="FLAVOPROTEIN OXYGENASE"/>
    <property type="match status" value="1"/>
</dbReference>
<dbReference type="OrthoDB" id="9794638at2"/>
<sequence length="196" mass="22097">MEFVVGKTDGDTLFRLVLGLIVPRPIGWVSTVSKEGVRNIAPFSFFNAVNDEPPVLMISVSDRDDGTPKDTVKNILDTGEFVVNMVTEDLFENMLTTSEGFPPEVDEFEMAGLTPEDSILIKAPRIKEAKVSFECRLFRHEKVYDMHLILGEVVLIKVQDGLVDEEGRVNYSFYRPIGRLGGAYYLKLHPECIIRI</sequence>
<dbReference type="InterPro" id="IPR012349">
    <property type="entry name" value="Split_barrel_FMN-bd"/>
</dbReference>
<dbReference type="RefSeq" id="WP_121012356.1">
    <property type="nucleotide sequence ID" value="NZ_RCCJ01000001.1"/>
</dbReference>
<evidence type="ECO:0000313" key="6">
    <source>
        <dbReference type="EMBL" id="RLJ71255.1"/>
    </source>
</evidence>
<keyword evidence="2" id="KW-0285">Flavoprotein</keyword>
<dbReference type="Gene3D" id="2.30.110.10">
    <property type="entry name" value="Electron Transport, Fmn-binding Protein, Chain A"/>
    <property type="match status" value="1"/>
</dbReference>
<keyword evidence="7" id="KW-1185">Reference proteome</keyword>
<evidence type="ECO:0000256" key="2">
    <source>
        <dbReference type="ARBA" id="ARBA00022630"/>
    </source>
</evidence>
<protein>
    <submittedName>
        <fullName evidence="6">Flavin reductase (DIM6/NTAB) family NADH-FMN oxidoreductase RutF</fullName>
    </submittedName>
</protein>
<dbReference type="AlphaFoldDB" id="A0A497XQL8"/>
<organism evidence="6 7">
    <name type="scientific">Hydrogenivirga caldilitoris</name>
    <dbReference type="NCBI Taxonomy" id="246264"/>
    <lineage>
        <taxon>Bacteria</taxon>
        <taxon>Pseudomonadati</taxon>
        <taxon>Aquificota</taxon>
        <taxon>Aquificia</taxon>
        <taxon>Aquificales</taxon>
        <taxon>Aquificaceae</taxon>
        <taxon>Hydrogenivirga</taxon>
    </lineage>
</organism>
<dbReference type="EMBL" id="RCCJ01000001">
    <property type="protein sequence ID" value="RLJ71255.1"/>
    <property type="molecule type" value="Genomic_DNA"/>
</dbReference>
<evidence type="ECO:0000256" key="1">
    <source>
        <dbReference type="ARBA" id="ARBA00001917"/>
    </source>
</evidence>
<dbReference type="SMART" id="SM00903">
    <property type="entry name" value="Flavin_Reduct"/>
    <property type="match status" value="1"/>
</dbReference>
<reference evidence="6 7" key="1">
    <citation type="submission" date="2018-10" db="EMBL/GenBank/DDBJ databases">
        <title>Genomic Encyclopedia of Archaeal and Bacterial Type Strains, Phase II (KMG-II): from individual species to whole genera.</title>
        <authorList>
            <person name="Goeker M."/>
        </authorList>
    </citation>
    <scope>NUCLEOTIDE SEQUENCE [LARGE SCALE GENOMIC DNA]</scope>
    <source>
        <strain evidence="6 7">DSM 16510</strain>
    </source>
</reference>
<dbReference type="GO" id="GO:0010181">
    <property type="term" value="F:FMN binding"/>
    <property type="evidence" value="ECO:0007669"/>
    <property type="project" value="InterPro"/>
</dbReference>
<comment type="caution">
    <text evidence="6">The sequence shown here is derived from an EMBL/GenBank/DDBJ whole genome shotgun (WGS) entry which is preliminary data.</text>
</comment>
<evidence type="ECO:0000313" key="7">
    <source>
        <dbReference type="Proteomes" id="UP000267841"/>
    </source>
</evidence>
<evidence type="ECO:0000256" key="4">
    <source>
        <dbReference type="ARBA" id="ARBA00038054"/>
    </source>
</evidence>
<dbReference type="InterPro" id="IPR002563">
    <property type="entry name" value="Flavin_Rdtase-like_dom"/>
</dbReference>
<feature type="domain" description="Flavin reductase like" evidence="5">
    <location>
        <begin position="19"/>
        <end position="172"/>
    </location>
</feature>
<dbReference type="GO" id="GO:0016646">
    <property type="term" value="F:oxidoreductase activity, acting on the CH-NH group of donors, NAD or NADP as acceptor"/>
    <property type="evidence" value="ECO:0007669"/>
    <property type="project" value="UniProtKB-ARBA"/>
</dbReference>
<accession>A0A497XQL8</accession>
<proteinExistence type="inferred from homology"/>
<dbReference type="PANTHER" id="PTHR33798:SF5">
    <property type="entry name" value="FLAVIN REDUCTASE LIKE DOMAIN-CONTAINING PROTEIN"/>
    <property type="match status" value="1"/>
</dbReference>
<dbReference type="Pfam" id="PF01613">
    <property type="entry name" value="Flavin_Reduct"/>
    <property type="match status" value="1"/>
</dbReference>
<gene>
    <name evidence="6" type="ORF">BCF55_1554</name>
</gene>
<keyword evidence="3" id="KW-0288">FMN</keyword>
<comment type="cofactor">
    <cofactor evidence="1">
        <name>FMN</name>
        <dbReference type="ChEBI" id="CHEBI:58210"/>
    </cofactor>
</comment>
<evidence type="ECO:0000256" key="3">
    <source>
        <dbReference type="ARBA" id="ARBA00022643"/>
    </source>
</evidence>
<comment type="similarity">
    <text evidence="4">Belongs to the flavoredoxin family.</text>
</comment>
<evidence type="ECO:0000259" key="5">
    <source>
        <dbReference type="SMART" id="SM00903"/>
    </source>
</evidence>
<dbReference type="SUPFAM" id="SSF50475">
    <property type="entry name" value="FMN-binding split barrel"/>
    <property type="match status" value="1"/>
</dbReference>
<name>A0A497XQL8_9AQUI</name>